<dbReference type="Pfam" id="PF12833">
    <property type="entry name" value="HTH_18"/>
    <property type="match status" value="1"/>
</dbReference>
<evidence type="ECO:0000259" key="5">
    <source>
        <dbReference type="PROSITE" id="PS01124"/>
    </source>
</evidence>
<reference evidence="6" key="1">
    <citation type="submission" date="2016-05" db="EMBL/GenBank/DDBJ databases">
        <authorList>
            <person name="Lavstsen T."/>
            <person name="Jespersen J.S."/>
        </authorList>
    </citation>
    <scope>NUCLEOTIDE SEQUENCE</scope>
    <source>
        <strain evidence="6">PFRJS10</strain>
    </source>
</reference>
<dbReference type="PROSITE" id="PS01124">
    <property type="entry name" value="HTH_ARAC_FAMILY_2"/>
    <property type="match status" value="1"/>
</dbReference>
<evidence type="ECO:0000313" key="6">
    <source>
        <dbReference type="EMBL" id="SBN38952.1"/>
    </source>
</evidence>
<protein>
    <submittedName>
        <fullName evidence="6">Transcriptional regulator</fullName>
    </submittedName>
</protein>
<keyword evidence="3" id="KW-0804">Transcription</keyword>
<organism evidence="6">
    <name type="scientific">Propionibacterium freudenreichii</name>
    <dbReference type="NCBI Taxonomy" id="1744"/>
    <lineage>
        <taxon>Bacteria</taxon>
        <taxon>Bacillati</taxon>
        <taxon>Actinomycetota</taxon>
        <taxon>Actinomycetes</taxon>
        <taxon>Propionibacteriales</taxon>
        <taxon>Propionibacteriaceae</taxon>
        <taxon>Propionibacterium</taxon>
    </lineage>
</organism>
<evidence type="ECO:0000256" key="2">
    <source>
        <dbReference type="ARBA" id="ARBA00023125"/>
    </source>
</evidence>
<dbReference type="AlphaFoldDB" id="A0A2C7ATA0"/>
<keyword evidence="1" id="KW-0805">Transcription regulation</keyword>
<evidence type="ECO:0000256" key="1">
    <source>
        <dbReference type="ARBA" id="ARBA00023015"/>
    </source>
</evidence>
<feature type="domain" description="HTH araC/xylS-type" evidence="5">
    <location>
        <begin position="371"/>
        <end position="469"/>
    </location>
</feature>
<dbReference type="PANTHER" id="PTHR43280:SF2">
    <property type="entry name" value="HTH-TYPE TRANSCRIPTIONAL REGULATOR EXSA"/>
    <property type="match status" value="1"/>
</dbReference>
<dbReference type="SMART" id="SM00342">
    <property type="entry name" value="HTH_ARAC"/>
    <property type="match status" value="1"/>
</dbReference>
<sequence length="492" mass="53244">MTPKRMVDLMDVVALAKTLEDFSAATGFATVAVDAQGVPVTEMCAFTDFCQAIRKDPVRRTLCHGCDAYGGLQSLAHGTTQIYRCHAGLVDFSVPITSENSYVGAILCGQARVPDLDQPDFLMGDSPWRGDPTLEEHYEKLPIVGRRKIQGAAQTLLGLRAGMEMYSGKVRLFLSDDHSFGRTDPTATQEITRQDAAQQAPDAPALSLVPGDISAELPDIDRGGAFTGAGVEPGHADAGSPDAIAHQADNPGTGADPAADGGAAIMRTALLAEDFAGTVAEISVQLQAAFDPVPGTDVLEGVQALDEALLAVARDIAPRLAPHLEETIVRHRRGAGAHPGRYTSQLHAERLATLILDEVLRARPQRQHNLRDLINDIARNPARALSLTEAARKLHWSPGHLSKLFKSVTGDTFVSYVMSRRLERAELMLASTQMPVGESATTLDFSQVNYFSRVFRSRTGMSPSEYRRQHSSFDRRPIHEAIPTGHFSRLRA</sequence>
<dbReference type="InterPro" id="IPR018060">
    <property type="entry name" value="HTH_AraC"/>
</dbReference>
<feature type="compositionally biased region" description="Low complexity" evidence="4">
    <location>
        <begin position="194"/>
        <end position="203"/>
    </location>
</feature>
<accession>A0A2C7ATA0</accession>
<dbReference type="InterPro" id="IPR018771">
    <property type="entry name" value="PocR_dom"/>
</dbReference>
<evidence type="ECO:0000256" key="4">
    <source>
        <dbReference type="SAM" id="MobiDB-lite"/>
    </source>
</evidence>
<dbReference type="GO" id="GO:0043565">
    <property type="term" value="F:sequence-specific DNA binding"/>
    <property type="evidence" value="ECO:0007669"/>
    <property type="project" value="InterPro"/>
</dbReference>
<dbReference type="Gene3D" id="1.10.10.60">
    <property type="entry name" value="Homeodomain-like"/>
    <property type="match status" value="2"/>
</dbReference>
<dbReference type="SUPFAM" id="SSF46689">
    <property type="entry name" value="Homeodomain-like"/>
    <property type="match status" value="2"/>
</dbReference>
<dbReference type="RefSeq" id="WP_063493695.1">
    <property type="nucleotide sequence ID" value="NZ_JBJDUN010000005.1"/>
</dbReference>
<dbReference type="EMBL" id="LT576035">
    <property type="protein sequence ID" value="SBN38952.1"/>
    <property type="molecule type" value="Genomic_DNA"/>
</dbReference>
<dbReference type="Pfam" id="PF10114">
    <property type="entry name" value="PocR"/>
    <property type="match status" value="1"/>
</dbReference>
<dbReference type="PANTHER" id="PTHR43280">
    <property type="entry name" value="ARAC-FAMILY TRANSCRIPTIONAL REGULATOR"/>
    <property type="match status" value="1"/>
</dbReference>
<feature type="region of interest" description="Disordered" evidence="4">
    <location>
        <begin position="229"/>
        <end position="256"/>
    </location>
</feature>
<proteinExistence type="predicted"/>
<gene>
    <name evidence="6" type="ORF">PFR_JS10_1309</name>
</gene>
<dbReference type="InterPro" id="IPR009057">
    <property type="entry name" value="Homeodomain-like_sf"/>
</dbReference>
<keyword evidence="2" id="KW-0238">DNA-binding</keyword>
<name>A0A2C7ATA0_9ACTN</name>
<evidence type="ECO:0000256" key="3">
    <source>
        <dbReference type="ARBA" id="ARBA00023163"/>
    </source>
</evidence>
<dbReference type="GO" id="GO:0003700">
    <property type="term" value="F:DNA-binding transcription factor activity"/>
    <property type="evidence" value="ECO:0007669"/>
    <property type="project" value="InterPro"/>
</dbReference>
<feature type="region of interest" description="Disordered" evidence="4">
    <location>
        <begin position="177"/>
        <end position="203"/>
    </location>
</feature>